<keyword evidence="1" id="KW-1133">Transmembrane helix</keyword>
<evidence type="ECO:0000256" key="1">
    <source>
        <dbReference type="SAM" id="Phobius"/>
    </source>
</evidence>
<dbReference type="RefSeq" id="WP_215353384.1">
    <property type="nucleotide sequence ID" value="NZ_BAAAFE010000007.1"/>
</dbReference>
<dbReference type="EMBL" id="BAAAFE010000007">
    <property type="protein sequence ID" value="GAA0863878.1"/>
    <property type="molecule type" value="Genomic_DNA"/>
</dbReference>
<comment type="caution">
    <text evidence="2">The sequence shown here is derived from an EMBL/GenBank/DDBJ whole genome shotgun (WGS) entry which is preliminary data.</text>
</comment>
<evidence type="ECO:0008006" key="4">
    <source>
        <dbReference type="Google" id="ProtNLM"/>
    </source>
</evidence>
<proteinExistence type="predicted"/>
<organism evidence="2 3">
    <name type="scientific">Sphingopyxis soli</name>
    <dbReference type="NCBI Taxonomy" id="592051"/>
    <lineage>
        <taxon>Bacteria</taxon>
        <taxon>Pseudomonadati</taxon>
        <taxon>Pseudomonadota</taxon>
        <taxon>Alphaproteobacteria</taxon>
        <taxon>Sphingomonadales</taxon>
        <taxon>Sphingomonadaceae</taxon>
        <taxon>Sphingopyxis</taxon>
    </lineage>
</organism>
<name>A0ABN1M3M8_9SPHN</name>
<keyword evidence="1" id="KW-0472">Membrane</keyword>
<evidence type="ECO:0000313" key="3">
    <source>
        <dbReference type="Proteomes" id="UP001500738"/>
    </source>
</evidence>
<sequence length="148" mass="16736">MQNTPSSAIPELEIPQPAAADWLWRPWYAKLWWAAIPIYWTVAAASLKIPALRAFFESAFAGYLTALFFPLTALLVLGFGFVRAWLDRPFAGDPLSDEEIEELERIKIEQETLRYPPDHLRPVGDIYDPFSGTIYIGNPLSPNNGSRI</sequence>
<feature type="transmembrane region" description="Helical" evidence="1">
    <location>
        <begin position="31"/>
        <end position="49"/>
    </location>
</feature>
<dbReference type="Proteomes" id="UP001500738">
    <property type="component" value="Unassembled WGS sequence"/>
</dbReference>
<keyword evidence="3" id="KW-1185">Reference proteome</keyword>
<keyword evidence="1" id="KW-0812">Transmembrane</keyword>
<feature type="transmembrane region" description="Helical" evidence="1">
    <location>
        <begin position="61"/>
        <end position="86"/>
    </location>
</feature>
<reference evidence="2 3" key="1">
    <citation type="journal article" date="2019" name="Int. J. Syst. Evol. Microbiol.">
        <title>The Global Catalogue of Microorganisms (GCM) 10K type strain sequencing project: providing services to taxonomists for standard genome sequencing and annotation.</title>
        <authorList>
            <consortium name="The Broad Institute Genomics Platform"/>
            <consortium name="The Broad Institute Genome Sequencing Center for Infectious Disease"/>
            <person name="Wu L."/>
            <person name="Ma J."/>
        </authorList>
    </citation>
    <scope>NUCLEOTIDE SEQUENCE [LARGE SCALE GENOMIC DNA]</scope>
    <source>
        <strain evidence="2 3">JCM 15910</strain>
    </source>
</reference>
<accession>A0ABN1M3M8</accession>
<gene>
    <name evidence="2" type="ORF">GCM10009115_16100</name>
</gene>
<protein>
    <recommendedName>
        <fullName evidence="4">Poly-beta-1,6-N-acetyl-D-glucosamine biosynthesis protein PgaD</fullName>
    </recommendedName>
</protein>
<evidence type="ECO:0000313" key="2">
    <source>
        <dbReference type="EMBL" id="GAA0863878.1"/>
    </source>
</evidence>